<accession>A0AAU8HZW5</accession>
<proteinExistence type="predicted"/>
<dbReference type="EMBL" id="PP895363">
    <property type="protein sequence ID" value="XCI78001.1"/>
    <property type="molecule type" value="Genomic_DNA"/>
</dbReference>
<organism evidence="1">
    <name type="scientific">Klebsiella phage FKP3</name>
    <dbReference type="NCBI Taxonomy" id="3231233"/>
    <lineage>
        <taxon>Viruses</taxon>
        <taxon>Duplodnaviria</taxon>
        <taxon>Heunggongvirae</taxon>
        <taxon>Uroviricota</taxon>
        <taxon>Caudoviricetes</taxon>
        <taxon>Stephanstirmvirinae</taxon>
        <taxon>Justusliebigvirus</taxon>
    </lineage>
</organism>
<name>A0AAU8HZW5_9CAUD</name>
<protein>
    <submittedName>
        <fullName evidence="1">Uncharacterized protein</fullName>
    </submittedName>
</protein>
<reference evidence="1" key="1">
    <citation type="submission" date="2024-06" db="EMBL/GenBank/DDBJ databases">
        <title>High activity and specificity of bacteriophage cocktails against carbapenem-resistant Klebsiella pneumoniae belonging to high-risk clones CG258 and ST307.</title>
        <authorList>
            <person name="Jimenez Quiceno J."/>
            <person name="Salazar Ospina L."/>
            <person name="Tellez Carrasquilla S."/>
        </authorList>
    </citation>
    <scope>NUCLEOTIDE SEQUENCE</scope>
</reference>
<sequence length="62" mass="7101">MDGNAILHKVLTWIEQEVEKGLHDPSVDAKVESLLKLGWTKTKEQLIELVEKWDGTEDSLKK</sequence>
<evidence type="ECO:0000313" key="1">
    <source>
        <dbReference type="EMBL" id="XCI78001.1"/>
    </source>
</evidence>